<dbReference type="InterPro" id="IPR044068">
    <property type="entry name" value="CB"/>
</dbReference>
<dbReference type="PANTHER" id="PTHR30349:SF92">
    <property type="entry name" value="SITE-SPECIFIC RECOMBINASE"/>
    <property type="match status" value="1"/>
</dbReference>
<comment type="caution">
    <text evidence="7">The sequence shown here is derived from an EMBL/GenBank/DDBJ whole genome shotgun (WGS) entry which is preliminary data.</text>
</comment>
<dbReference type="PANTHER" id="PTHR30349">
    <property type="entry name" value="PHAGE INTEGRASE-RELATED"/>
    <property type="match status" value="1"/>
</dbReference>
<organism evidence="7 8">
    <name type="scientific">Halovivax cerinus</name>
    <dbReference type="NCBI Taxonomy" id="1487865"/>
    <lineage>
        <taxon>Archaea</taxon>
        <taxon>Methanobacteriati</taxon>
        <taxon>Methanobacteriota</taxon>
        <taxon>Stenosarchaea group</taxon>
        <taxon>Halobacteria</taxon>
        <taxon>Halobacteriales</taxon>
        <taxon>Natrialbaceae</taxon>
        <taxon>Halovivax</taxon>
    </lineage>
</organism>
<dbReference type="PROSITE" id="PS51900">
    <property type="entry name" value="CB"/>
    <property type="match status" value="1"/>
</dbReference>
<keyword evidence="2 4" id="KW-0238">DNA-binding</keyword>
<dbReference type="Pfam" id="PF00589">
    <property type="entry name" value="Phage_integrase"/>
    <property type="match status" value="1"/>
</dbReference>
<sequence>MSDTAHDPIEYFLEDMTHHGRNVRTYEAYERVLGQFETFLTTERNASPETATYRDCMAWVHDLRSQHAESTIATYASYLNRFYSYLERVGRHDENPMGLVIEEMDESIDTSPARRDISLPEMQAFVSGLAHPLHRSIVITLLKTGLRSGELCNLDLYDLNLSGEQYWDPRPQIDGQTGSLYVSPDHTYGERSGGVERTASNKRKRETIVPIDDELEGALRRWLAIRPDTQSRAEPVFLSTEDRWGRRLTPDHVHHIVTRYTREAGWYRSGGGARENVTPHYFRHFFTTHLRDRTGDRGIVKYLRGDVADDIIDTYTHNWGDRVRSTYLEHIYSVATS</sequence>
<dbReference type="InterPro" id="IPR004107">
    <property type="entry name" value="Integrase_SAM-like_N"/>
</dbReference>
<gene>
    <name evidence="7" type="ORF">ACFOUR_16100</name>
</gene>
<dbReference type="InterPro" id="IPR002104">
    <property type="entry name" value="Integrase_catalytic"/>
</dbReference>
<dbReference type="Pfam" id="PF02899">
    <property type="entry name" value="Phage_int_SAM_1"/>
    <property type="match status" value="1"/>
</dbReference>
<dbReference type="InterPro" id="IPR011010">
    <property type="entry name" value="DNA_brk_join_enz"/>
</dbReference>
<dbReference type="InterPro" id="IPR013762">
    <property type="entry name" value="Integrase-like_cat_sf"/>
</dbReference>
<evidence type="ECO:0000256" key="1">
    <source>
        <dbReference type="ARBA" id="ARBA00022908"/>
    </source>
</evidence>
<dbReference type="InterPro" id="IPR010998">
    <property type="entry name" value="Integrase_recombinase_N"/>
</dbReference>
<name>A0ABD5NT49_9EURY</name>
<accession>A0ABD5NT49</accession>
<dbReference type="Proteomes" id="UP001595846">
    <property type="component" value="Unassembled WGS sequence"/>
</dbReference>
<evidence type="ECO:0000256" key="2">
    <source>
        <dbReference type="ARBA" id="ARBA00023125"/>
    </source>
</evidence>
<reference evidence="7 8" key="1">
    <citation type="journal article" date="2019" name="Int. J. Syst. Evol. Microbiol.">
        <title>The Global Catalogue of Microorganisms (GCM) 10K type strain sequencing project: providing services to taxonomists for standard genome sequencing and annotation.</title>
        <authorList>
            <consortium name="The Broad Institute Genomics Platform"/>
            <consortium name="The Broad Institute Genome Sequencing Center for Infectious Disease"/>
            <person name="Wu L."/>
            <person name="Ma J."/>
        </authorList>
    </citation>
    <scope>NUCLEOTIDE SEQUENCE [LARGE SCALE GENOMIC DNA]</scope>
    <source>
        <strain evidence="7 8">IBRC-M 10256</strain>
    </source>
</reference>
<dbReference type="GO" id="GO:0015074">
    <property type="term" value="P:DNA integration"/>
    <property type="evidence" value="ECO:0007669"/>
    <property type="project" value="UniProtKB-KW"/>
</dbReference>
<evidence type="ECO:0000256" key="4">
    <source>
        <dbReference type="PROSITE-ProRule" id="PRU01248"/>
    </source>
</evidence>
<evidence type="ECO:0000259" key="5">
    <source>
        <dbReference type="PROSITE" id="PS51898"/>
    </source>
</evidence>
<dbReference type="CDD" id="cd00397">
    <property type="entry name" value="DNA_BRE_C"/>
    <property type="match status" value="1"/>
</dbReference>
<keyword evidence="8" id="KW-1185">Reference proteome</keyword>
<evidence type="ECO:0000313" key="7">
    <source>
        <dbReference type="EMBL" id="MFC3959885.1"/>
    </source>
</evidence>
<dbReference type="Gene3D" id="1.10.150.130">
    <property type="match status" value="1"/>
</dbReference>
<dbReference type="InterPro" id="IPR050090">
    <property type="entry name" value="Tyrosine_recombinase_XerCD"/>
</dbReference>
<evidence type="ECO:0000313" key="8">
    <source>
        <dbReference type="Proteomes" id="UP001595846"/>
    </source>
</evidence>
<dbReference type="RefSeq" id="WP_256531601.1">
    <property type="nucleotide sequence ID" value="NZ_CP101824.1"/>
</dbReference>
<feature type="domain" description="Core-binding (CB)" evidence="6">
    <location>
        <begin position="3"/>
        <end position="87"/>
    </location>
</feature>
<evidence type="ECO:0000256" key="3">
    <source>
        <dbReference type="ARBA" id="ARBA00023172"/>
    </source>
</evidence>
<dbReference type="GeneID" id="73904350"/>
<dbReference type="Gene3D" id="1.10.443.10">
    <property type="entry name" value="Intergrase catalytic core"/>
    <property type="match status" value="1"/>
</dbReference>
<proteinExistence type="predicted"/>
<keyword evidence="3" id="KW-0233">DNA recombination</keyword>
<feature type="domain" description="Tyr recombinase" evidence="5">
    <location>
        <begin position="112"/>
        <end position="328"/>
    </location>
</feature>
<dbReference type="SUPFAM" id="SSF56349">
    <property type="entry name" value="DNA breaking-rejoining enzymes"/>
    <property type="match status" value="1"/>
</dbReference>
<dbReference type="GO" id="GO:0003677">
    <property type="term" value="F:DNA binding"/>
    <property type="evidence" value="ECO:0007669"/>
    <property type="project" value="UniProtKB-UniRule"/>
</dbReference>
<dbReference type="EMBL" id="JBHSAQ010000014">
    <property type="protein sequence ID" value="MFC3959885.1"/>
    <property type="molecule type" value="Genomic_DNA"/>
</dbReference>
<evidence type="ECO:0000259" key="6">
    <source>
        <dbReference type="PROSITE" id="PS51900"/>
    </source>
</evidence>
<protein>
    <submittedName>
        <fullName evidence="7">Tyrosine-type recombinase/integrase</fullName>
    </submittedName>
</protein>
<keyword evidence="1" id="KW-0229">DNA integration</keyword>
<dbReference type="PROSITE" id="PS51898">
    <property type="entry name" value="TYR_RECOMBINASE"/>
    <property type="match status" value="1"/>
</dbReference>
<dbReference type="GO" id="GO:0006310">
    <property type="term" value="P:DNA recombination"/>
    <property type="evidence" value="ECO:0007669"/>
    <property type="project" value="UniProtKB-KW"/>
</dbReference>
<dbReference type="AlphaFoldDB" id="A0ABD5NT49"/>